<name>A0A4C1XSK5_EUMVA</name>
<accession>A0A4C1XSK5</accession>
<protein>
    <submittedName>
        <fullName evidence="1">Uncharacterized protein</fullName>
    </submittedName>
</protein>
<evidence type="ECO:0000313" key="2">
    <source>
        <dbReference type="Proteomes" id="UP000299102"/>
    </source>
</evidence>
<gene>
    <name evidence="1" type="ORF">EVAR_48644_1</name>
</gene>
<proteinExistence type="predicted"/>
<dbReference type="AlphaFoldDB" id="A0A4C1XSK5"/>
<keyword evidence="2" id="KW-1185">Reference proteome</keyword>
<reference evidence="1 2" key="1">
    <citation type="journal article" date="2019" name="Commun. Biol.">
        <title>The bagworm genome reveals a unique fibroin gene that provides high tensile strength.</title>
        <authorList>
            <person name="Kono N."/>
            <person name="Nakamura H."/>
            <person name="Ohtoshi R."/>
            <person name="Tomita M."/>
            <person name="Numata K."/>
            <person name="Arakawa K."/>
        </authorList>
    </citation>
    <scope>NUCLEOTIDE SEQUENCE [LARGE SCALE GENOMIC DNA]</scope>
</reference>
<comment type="caution">
    <text evidence="1">The sequence shown here is derived from an EMBL/GenBank/DDBJ whole genome shotgun (WGS) entry which is preliminary data.</text>
</comment>
<evidence type="ECO:0000313" key="1">
    <source>
        <dbReference type="EMBL" id="GBP65167.1"/>
    </source>
</evidence>
<sequence>MERLSSVTGQHRANSGAVFNIENAFRRNCDDDFGTHQHRPEDSAPSRPRFATLLFVPFAISIQLPVTDEFGRSWDFSTDLSPISRHQLTSTMMEQPSSGSTILEGTLRPAATFATGQATLFYYEVLVLNFRLHHQILKITHGERTSQDNSDKLKHD</sequence>
<dbReference type="Proteomes" id="UP000299102">
    <property type="component" value="Unassembled WGS sequence"/>
</dbReference>
<dbReference type="EMBL" id="BGZK01000921">
    <property type="protein sequence ID" value="GBP65167.1"/>
    <property type="molecule type" value="Genomic_DNA"/>
</dbReference>
<organism evidence="1 2">
    <name type="scientific">Eumeta variegata</name>
    <name type="common">Bagworm moth</name>
    <name type="synonym">Eumeta japonica</name>
    <dbReference type="NCBI Taxonomy" id="151549"/>
    <lineage>
        <taxon>Eukaryota</taxon>
        <taxon>Metazoa</taxon>
        <taxon>Ecdysozoa</taxon>
        <taxon>Arthropoda</taxon>
        <taxon>Hexapoda</taxon>
        <taxon>Insecta</taxon>
        <taxon>Pterygota</taxon>
        <taxon>Neoptera</taxon>
        <taxon>Endopterygota</taxon>
        <taxon>Lepidoptera</taxon>
        <taxon>Glossata</taxon>
        <taxon>Ditrysia</taxon>
        <taxon>Tineoidea</taxon>
        <taxon>Psychidae</taxon>
        <taxon>Oiketicinae</taxon>
        <taxon>Eumeta</taxon>
    </lineage>
</organism>